<dbReference type="AlphaFoldDB" id="A0A6G4A6C1"/>
<gene>
    <name evidence="1" type="ORF">GK047_28625</name>
</gene>
<name>A0A6G4A6C1_9BACL</name>
<accession>A0A6G4A6C1</accession>
<sequence length="174" mass="20301">MGYKKQVTRSTLLGDLDSLFRSSAWSLESLRQAWLQVISRTDPLLLVQNCVVLVGDGMMQAKKGRRMLRDKKLHQESENVSKGEYIFGHLFGVIGRDPSDFEDRILFLLENENREYIPEDWVPSSTYCLVSDDKRVIGAVNIRHSFRENDTKHRRSTGHMLYRGRRQCRKKILD</sequence>
<reference evidence="1" key="1">
    <citation type="submission" date="2020-02" db="EMBL/GenBank/DDBJ databases">
        <authorList>
            <person name="Shen X.-R."/>
            <person name="Zhang Y.-X."/>
        </authorList>
    </citation>
    <scope>NUCLEOTIDE SEQUENCE</scope>
    <source>
        <strain evidence="1">SYP-B3998</strain>
    </source>
</reference>
<organism evidence="1">
    <name type="scientific">Paenibacillus sp. SYP-B3998</name>
    <dbReference type="NCBI Taxonomy" id="2678564"/>
    <lineage>
        <taxon>Bacteria</taxon>
        <taxon>Bacillati</taxon>
        <taxon>Bacillota</taxon>
        <taxon>Bacilli</taxon>
        <taxon>Bacillales</taxon>
        <taxon>Paenibacillaceae</taxon>
        <taxon>Paenibacillus</taxon>
    </lineage>
</organism>
<dbReference type="EMBL" id="JAAIKC010000026">
    <property type="protein sequence ID" value="NEW09870.1"/>
    <property type="molecule type" value="Genomic_DNA"/>
</dbReference>
<proteinExistence type="predicted"/>
<protein>
    <submittedName>
        <fullName evidence="1">Uncharacterized protein</fullName>
    </submittedName>
</protein>
<evidence type="ECO:0000313" key="1">
    <source>
        <dbReference type="EMBL" id="NEW09870.1"/>
    </source>
</evidence>
<comment type="caution">
    <text evidence="1">The sequence shown here is derived from an EMBL/GenBank/DDBJ whole genome shotgun (WGS) entry which is preliminary data.</text>
</comment>